<protein>
    <submittedName>
        <fullName evidence="1">Uncharacterized protein</fullName>
    </submittedName>
</protein>
<sequence length="52" mass="6390">MKSQQEYNSENNLRIRIRIIKSIINQNRKLLRVRDIYKKNGNNQDFNNNRDL</sequence>
<gene>
    <name evidence="1" type="ORF">PSON_ATCC_30995.1.T0510159</name>
</gene>
<comment type="caution">
    <text evidence="1">The sequence shown here is derived from an EMBL/GenBank/DDBJ whole genome shotgun (WGS) entry which is preliminary data.</text>
</comment>
<evidence type="ECO:0000313" key="1">
    <source>
        <dbReference type="EMBL" id="CAD8087394.1"/>
    </source>
</evidence>
<evidence type="ECO:0000313" key="2">
    <source>
        <dbReference type="Proteomes" id="UP000692954"/>
    </source>
</evidence>
<keyword evidence="2" id="KW-1185">Reference proteome</keyword>
<accession>A0A8S1NLA7</accession>
<dbReference type="AlphaFoldDB" id="A0A8S1NLA7"/>
<dbReference type="EMBL" id="CAJJDN010000051">
    <property type="protein sequence ID" value="CAD8087394.1"/>
    <property type="molecule type" value="Genomic_DNA"/>
</dbReference>
<reference evidence="1" key="1">
    <citation type="submission" date="2021-01" db="EMBL/GenBank/DDBJ databases">
        <authorList>
            <consortium name="Genoscope - CEA"/>
            <person name="William W."/>
        </authorList>
    </citation>
    <scope>NUCLEOTIDE SEQUENCE</scope>
</reference>
<proteinExistence type="predicted"/>
<dbReference type="Proteomes" id="UP000692954">
    <property type="component" value="Unassembled WGS sequence"/>
</dbReference>
<name>A0A8S1NLA7_9CILI</name>
<organism evidence="1 2">
    <name type="scientific">Paramecium sonneborni</name>
    <dbReference type="NCBI Taxonomy" id="65129"/>
    <lineage>
        <taxon>Eukaryota</taxon>
        <taxon>Sar</taxon>
        <taxon>Alveolata</taxon>
        <taxon>Ciliophora</taxon>
        <taxon>Intramacronucleata</taxon>
        <taxon>Oligohymenophorea</taxon>
        <taxon>Peniculida</taxon>
        <taxon>Parameciidae</taxon>
        <taxon>Paramecium</taxon>
    </lineage>
</organism>